<feature type="compositionally biased region" description="Low complexity" evidence="1">
    <location>
        <begin position="60"/>
        <end position="69"/>
    </location>
</feature>
<dbReference type="EMBL" id="MU006228">
    <property type="protein sequence ID" value="KAF2825132.1"/>
    <property type="molecule type" value="Genomic_DNA"/>
</dbReference>
<dbReference type="GO" id="GO:0005634">
    <property type="term" value="C:nucleus"/>
    <property type="evidence" value="ECO:0007669"/>
    <property type="project" value="TreeGrafter"/>
</dbReference>
<dbReference type="PANTHER" id="PTHR28083">
    <property type="entry name" value="GOOD FOR FULL DBP5 ACTIVITY PROTEIN 2"/>
    <property type="match status" value="1"/>
</dbReference>
<dbReference type="OrthoDB" id="5953249at2759"/>
<dbReference type="InterPro" id="IPR048519">
    <property type="entry name" value="Gfd2/YDR514C-like_C"/>
</dbReference>
<dbReference type="InterPro" id="IPR040151">
    <property type="entry name" value="Gfd2/YDR514C-like"/>
</dbReference>
<evidence type="ECO:0000313" key="3">
    <source>
        <dbReference type="EMBL" id="KAF2825132.1"/>
    </source>
</evidence>
<evidence type="ECO:0000259" key="2">
    <source>
        <dbReference type="Pfam" id="PF21762"/>
    </source>
</evidence>
<dbReference type="PANTHER" id="PTHR28083:SF1">
    <property type="entry name" value="GOOD FOR FULL DBP5 ACTIVITY PROTEIN 2"/>
    <property type="match status" value="1"/>
</dbReference>
<reference evidence="3" key="1">
    <citation type="journal article" date="2020" name="Stud. Mycol.">
        <title>101 Dothideomycetes genomes: a test case for predicting lifestyles and emergence of pathogens.</title>
        <authorList>
            <person name="Haridas S."/>
            <person name="Albert R."/>
            <person name="Binder M."/>
            <person name="Bloem J."/>
            <person name="Labutti K."/>
            <person name="Salamov A."/>
            <person name="Andreopoulos B."/>
            <person name="Baker S."/>
            <person name="Barry K."/>
            <person name="Bills G."/>
            <person name="Bluhm B."/>
            <person name="Cannon C."/>
            <person name="Castanera R."/>
            <person name="Culley D."/>
            <person name="Daum C."/>
            <person name="Ezra D."/>
            <person name="Gonzalez J."/>
            <person name="Henrissat B."/>
            <person name="Kuo A."/>
            <person name="Liang C."/>
            <person name="Lipzen A."/>
            <person name="Lutzoni F."/>
            <person name="Magnuson J."/>
            <person name="Mondo S."/>
            <person name="Nolan M."/>
            <person name="Ohm R."/>
            <person name="Pangilinan J."/>
            <person name="Park H.-J."/>
            <person name="Ramirez L."/>
            <person name="Alfaro M."/>
            <person name="Sun H."/>
            <person name="Tritt A."/>
            <person name="Yoshinaga Y."/>
            <person name="Zwiers L.-H."/>
            <person name="Turgeon B."/>
            <person name="Goodwin S."/>
            <person name="Spatafora J."/>
            <person name="Crous P."/>
            <person name="Grigoriev I."/>
        </authorList>
    </citation>
    <scope>NUCLEOTIDE SEQUENCE</scope>
    <source>
        <strain evidence="3">CBS 113818</strain>
    </source>
</reference>
<accession>A0A6A6ZVR1</accession>
<keyword evidence="4" id="KW-1185">Reference proteome</keyword>
<dbReference type="AlphaFoldDB" id="A0A6A6ZVR1"/>
<sequence length="343" mass="37877">MASGGSGVRHRSPRYSSHSAIHFLFNHSTIQLFDLSTILSRNQASISASYTFKHINISMSSQGPSTTRTPSPPSTPTSIDDLEAFQGLSISDIPESSLEGVRRFFNNMSDSAILEYTFGIDKPGAPELAEHTIVIAVDCEKFEYEPRCLTEYGLHTFLRKDMAPTLANPGAYGENMMRAVYYYHIRLRATAHYVNRKWCPGNPDNNRVGVTRFATDQQAKDFLLYSIAWPVDPKQPDGSKCPIVLLGHAVKNDLEMLQELGVDSSVLSNVVAVIDTQIIAKEKGIYGRGNEIGLATLMSQYGMVMGKKLPVPASRSLQDVVDDLEVYSEIVVPDAGTARYCTR</sequence>
<protein>
    <recommendedName>
        <fullName evidence="2">Gfd2/YDR514C-like C-terminal domain-containing protein</fullName>
    </recommendedName>
</protein>
<dbReference type="Pfam" id="PF21762">
    <property type="entry name" value="DEDDh_C"/>
    <property type="match status" value="1"/>
</dbReference>
<evidence type="ECO:0000313" key="4">
    <source>
        <dbReference type="Proteomes" id="UP000799424"/>
    </source>
</evidence>
<feature type="domain" description="Gfd2/YDR514C-like C-terminal" evidence="2">
    <location>
        <begin position="133"/>
        <end position="303"/>
    </location>
</feature>
<gene>
    <name evidence="3" type="ORF">CC86DRAFT_383072</name>
</gene>
<proteinExistence type="predicted"/>
<organism evidence="3 4">
    <name type="scientific">Ophiobolus disseminans</name>
    <dbReference type="NCBI Taxonomy" id="1469910"/>
    <lineage>
        <taxon>Eukaryota</taxon>
        <taxon>Fungi</taxon>
        <taxon>Dikarya</taxon>
        <taxon>Ascomycota</taxon>
        <taxon>Pezizomycotina</taxon>
        <taxon>Dothideomycetes</taxon>
        <taxon>Pleosporomycetidae</taxon>
        <taxon>Pleosporales</taxon>
        <taxon>Pleosporineae</taxon>
        <taxon>Phaeosphaeriaceae</taxon>
        <taxon>Ophiobolus</taxon>
    </lineage>
</organism>
<name>A0A6A6ZVR1_9PLEO</name>
<feature type="region of interest" description="Disordered" evidence="1">
    <location>
        <begin position="60"/>
        <end position="79"/>
    </location>
</feature>
<evidence type="ECO:0000256" key="1">
    <source>
        <dbReference type="SAM" id="MobiDB-lite"/>
    </source>
</evidence>
<dbReference type="Proteomes" id="UP000799424">
    <property type="component" value="Unassembled WGS sequence"/>
</dbReference>